<evidence type="ECO:0000313" key="2">
    <source>
        <dbReference type="EMBL" id="CAA9232595.1"/>
    </source>
</evidence>
<dbReference type="AlphaFoldDB" id="A0A6J4HV03"/>
<gene>
    <name evidence="2" type="ORF">AVDCRST_MAG20-1306</name>
</gene>
<protein>
    <submittedName>
        <fullName evidence="2">Uncharacterized protein</fullName>
    </submittedName>
</protein>
<sequence length="131" mass="14391">MGLPPFREVVATVGLDRLQQLVRAHADQAVQPPRRDLQATVPARLPPGQRVVERGVDERAVDVEQGCGRVGRLHRSPVPTRRGAGPMYHRASRRTALAKSSPCPRGRVRPAVAATARPMATWSWRVTRPLG</sequence>
<accession>A0A6J4HV03</accession>
<evidence type="ECO:0000256" key="1">
    <source>
        <dbReference type="SAM" id="MobiDB-lite"/>
    </source>
</evidence>
<name>A0A6J4HV03_9ACTN</name>
<feature type="region of interest" description="Disordered" evidence="1">
    <location>
        <begin position="71"/>
        <end position="109"/>
    </location>
</feature>
<reference evidence="2" key="1">
    <citation type="submission" date="2020-02" db="EMBL/GenBank/DDBJ databases">
        <authorList>
            <person name="Meier V. D."/>
        </authorList>
    </citation>
    <scope>NUCLEOTIDE SEQUENCE</scope>
    <source>
        <strain evidence="2">AVDCRST_MAG20</strain>
    </source>
</reference>
<organism evidence="2">
    <name type="scientific">uncultured Acidimicrobiales bacterium</name>
    <dbReference type="NCBI Taxonomy" id="310071"/>
    <lineage>
        <taxon>Bacteria</taxon>
        <taxon>Bacillati</taxon>
        <taxon>Actinomycetota</taxon>
        <taxon>Acidimicrobiia</taxon>
        <taxon>Acidimicrobiales</taxon>
        <taxon>environmental samples</taxon>
    </lineage>
</organism>
<dbReference type="EMBL" id="CADCSY010000056">
    <property type="protein sequence ID" value="CAA9232595.1"/>
    <property type="molecule type" value="Genomic_DNA"/>
</dbReference>
<proteinExistence type="predicted"/>